<comment type="subcellular location">
    <subcellularLocation>
        <location evidence="1">Nucleus</location>
    </subcellularLocation>
</comment>
<evidence type="ECO:0000256" key="1">
    <source>
        <dbReference type="ARBA" id="ARBA00004123"/>
    </source>
</evidence>
<dbReference type="OrthoDB" id="5419315at2759"/>
<evidence type="ECO:0000313" key="4">
    <source>
        <dbReference type="Proteomes" id="UP000054007"/>
    </source>
</evidence>
<dbReference type="STRING" id="1314674.A0A0D7BG71"/>
<gene>
    <name evidence="3" type="ORF">CYLTODRAFT_373303</name>
</gene>
<proteinExistence type="predicted"/>
<keyword evidence="4" id="KW-1185">Reference proteome</keyword>
<dbReference type="GO" id="GO:0005634">
    <property type="term" value="C:nucleus"/>
    <property type="evidence" value="ECO:0007669"/>
    <property type="project" value="UniProtKB-SubCell"/>
</dbReference>
<accession>A0A0D7BG71</accession>
<dbReference type="Pfam" id="PF11951">
    <property type="entry name" value="Fungal_trans_2"/>
    <property type="match status" value="1"/>
</dbReference>
<dbReference type="PANTHER" id="PTHR37534:SF20">
    <property type="entry name" value="PRO1A C6 ZINK-FINGER PROTEIN"/>
    <property type="match status" value="1"/>
</dbReference>
<dbReference type="EMBL" id="KN880490">
    <property type="protein sequence ID" value="KIY69099.1"/>
    <property type="molecule type" value="Genomic_DNA"/>
</dbReference>
<dbReference type="Proteomes" id="UP000054007">
    <property type="component" value="Unassembled WGS sequence"/>
</dbReference>
<protein>
    <submittedName>
        <fullName evidence="3">Uncharacterized protein</fullName>
    </submittedName>
</protein>
<dbReference type="AlphaFoldDB" id="A0A0D7BG71"/>
<dbReference type="InterPro" id="IPR021858">
    <property type="entry name" value="Fun_TF"/>
</dbReference>
<organism evidence="3 4">
    <name type="scientific">Cylindrobasidium torrendii FP15055 ss-10</name>
    <dbReference type="NCBI Taxonomy" id="1314674"/>
    <lineage>
        <taxon>Eukaryota</taxon>
        <taxon>Fungi</taxon>
        <taxon>Dikarya</taxon>
        <taxon>Basidiomycota</taxon>
        <taxon>Agaricomycotina</taxon>
        <taxon>Agaricomycetes</taxon>
        <taxon>Agaricomycetidae</taxon>
        <taxon>Agaricales</taxon>
        <taxon>Marasmiineae</taxon>
        <taxon>Physalacriaceae</taxon>
        <taxon>Cylindrobasidium</taxon>
    </lineage>
</organism>
<evidence type="ECO:0000256" key="2">
    <source>
        <dbReference type="ARBA" id="ARBA00023242"/>
    </source>
</evidence>
<reference evidence="3 4" key="1">
    <citation type="journal article" date="2015" name="Fungal Genet. Biol.">
        <title>Evolution of novel wood decay mechanisms in Agaricales revealed by the genome sequences of Fistulina hepatica and Cylindrobasidium torrendii.</title>
        <authorList>
            <person name="Floudas D."/>
            <person name="Held B.W."/>
            <person name="Riley R."/>
            <person name="Nagy L.G."/>
            <person name="Koehler G."/>
            <person name="Ransdell A.S."/>
            <person name="Younus H."/>
            <person name="Chow J."/>
            <person name="Chiniquy J."/>
            <person name="Lipzen A."/>
            <person name="Tritt A."/>
            <person name="Sun H."/>
            <person name="Haridas S."/>
            <person name="LaButti K."/>
            <person name="Ohm R.A."/>
            <person name="Kues U."/>
            <person name="Blanchette R.A."/>
            <person name="Grigoriev I.V."/>
            <person name="Minto R.E."/>
            <person name="Hibbett D.S."/>
        </authorList>
    </citation>
    <scope>NUCLEOTIDE SEQUENCE [LARGE SCALE GENOMIC DNA]</scope>
    <source>
        <strain evidence="3 4">FP15055 ss-10</strain>
    </source>
</reference>
<sequence>MAPEVNLDPSSVQTTTWFLNTNWISPYLGLTPFSRHPDLVEQYMTEVAPKQWLLVDPATMSSLLQVIAHNADNDIPRQAAMLLALVHNNLTKNVEDSGSAAKYNDLKLKSSVGTVEYADRALCAFMLISVILFRGGRGEWNGWLNHACDYVAASFDDFSGHERQRLRSLGGTEQFLVKASIWFDVLAAISTGNPARLQPISRGLFTQPAIGVAGPAFHTSKELSMLEVMGCESHVVLALSDALGLAAWKDQQARDGTLSHRELFVLAARIEEGIHKEAKPLIGTDELSVKRHFCSEMYRTSTRLFLRSIVSGDFPGVKDIQEGVADVMAVWVQAQREENLYSQSITSAIVRMALFAFAICGALTDREDVRVQIEVVLKAQGMFGNSASLLELLRELWSTPRRRDTPVRWREALKEKNLLLV</sequence>
<dbReference type="PANTHER" id="PTHR37534">
    <property type="entry name" value="TRANSCRIPTIONAL ACTIVATOR PROTEIN UGA3"/>
    <property type="match status" value="1"/>
</dbReference>
<name>A0A0D7BG71_9AGAR</name>
<keyword evidence="2" id="KW-0539">Nucleus</keyword>
<evidence type="ECO:0000313" key="3">
    <source>
        <dbReference type="EMBL" id="KIY69099.1"/>
    </source>
</evidence>